<dbReference type="InParanoid" id="K3WJY5"/>
<dbReference type="VEuPathDB" id="FungiDB:PYU1_G005266"/>
<reference evidence="2" key="1">
    <citation type="journal article" date="2010" name="Genome Biol.">
        <title>Genome sequence of the necrotrophic plant pathogen Pythium ultimum reveals original pathogenicity mechanisms and effector repertoire.</title>
        <authorList>
            <person name="Levesque C.A."/>
            <person name="Brouwer H."/>
            <person name="Cano L."/>
            <person name="Hamilton J.P."/>
            <person name="Holt C."/>
            <person name="Huitema E."/>
            <person name="Raffaele S."/>
            <person name="Robideau G.P."/>
            <person name="Thines M."/>
            <person name="Win J."/>
            <person name="Zerillo M.M."/>
            <person name="Beakes G.W."/>
            <person name="Boore J.L."/>
            <person name="Busam D."/>
            <person name="Dumas B."/>
            <person name="Ferriera S."/>
            <person name="Fuerstenberg S.I."/>
            <person name="Gachon C.M."/>
            <person name="Gaulin E."/>
            <person name="Govers F."/>
            <person name="Grenville-Briggs L."/>
            <person name="Horner N."/>
            <person name="Hostetler J."/>
            <person name="Jiang R.H."/>
            <person name="Johnson J."/>
            <person name="Krajaejun T."/>
            <person name="Lin H."/>
            <person name="Meijer H.J."/>
            <person name="Moore B."/>
            <person name="Morris P."/>
            <person name="Phuntmart V."/>
            <person name="Puiu D."/>
            <person name="Shetty J."/>
            <person name="Stajich J.E."/>
            <person name="Tripathy S."/>
            <person name="Wawra S."/>
            <person name="van West P."/>
            <person name="Whitty B.R."/>
            <person name="Coutinho P.M."/>
            <person name="Henrissat B."/>
            <person name="Martin F."/>
            <person name="Thomas P.D."/>
            <person name="Tyler B.M."/>
            <person name="De Vries R.P."/>
            <person name="Kamoun S."/>
            <person name="Yandell M."/>
            <person name="Tisserat N."/>
            <person name="Buell C.R."/>
        </authorList>
    </citation>
    <scope>NUCLEOTIDE SEQUENCE</scope>
    <source>
        <strain evidence="2">DAOM:BR144</strain>
    </source>
</reference>
<sequence length="63" mass="6616">MWPSSDEPAPNGMTGVRAAAQILITFDTSSVDCTNATASGGATAWYDSSVPCCCTNPTDKTRW</sequence>
<keyword evidence="2" id="KW-1185">Reference proteome</keyword>
<name>K3WJY5_GLOUD</name>
<dbReference type="AlphaFoldDB" id="K3WJY5"/>
<dbReference type="EnsemblProtists" id="PYU1_T005277">
    <property type="protein sequence ID" value="PYU1_T005277"/>
    <property type="gene ID" value="PYU1_G005266"/>
</dbReference>
<protein>
    <submittedName>
        <fullName evidence="1">Uncharacterized protein</fullName>
    </submittedName>
</protein>
<reference evidence="1" key="3">
    <citation type="submission" date="2015-02" db="UniProtKB">
        <authorList>
            <consortium name="EnsemblProtists"/>
        </authorList>
    </citation>
    <scope>IDENTIFICATION</scope>
    <source>
        <strain evidence="1">DAOM BR144</strain>
    </source>
</reference>
<accession>K3WJY5</accession>
<dbReference type="EMBL" id="GL376633">
    <property type="status" value="NOT_ANNOTATED_CDS"/>
    <property type="molecule type" value="Genomic_DNA"/>
</dbReference>
<evidence type="ECO:0000313" key="2">
    <source>
        <dbReference type="Proteomes" id="UP000019132"/>
    </source>
</evidence>
<dbReference type="Proteomes" id="UP000019132">
    <property type="component" value="Unassembled WGS sequence"/>
</dbReference>
<evidence type="ECO:0000313" key="1">
    <source>
        <dbReference type="EnsemblProtists" id="PYU1_T005277"/>
    </source>
</evidence>
<dbReference type="HOGENOM" id="CLU_2890746_0_0_1"/>
<organism evidence="1 2">
    <name type="scientific">Globisporangium ultimum (strain ATCC 200006 / CBS 805.95 / DAOM BR144)</name>
    <name type="common">Pythium ultimum</name>
    <dbReference type="NCBI Taxonomy" id="431595"/>
    <lineage>
        <taxon>Eukaryota</taxon>
        <taxon>Sar</taxon>
        <taxon>Stramenopiles</taxon>
        <taxon>Oomycota</taxon>
        <taxon>Peronosporomycetes</taxon>
        <taxon>Pythiales</taxon>
        <taxon>Pythiaceae</taxon>
        <taxon>Globisporangium</taxon>
    </lineage>
</organism>
<reference evidence="2" key="2">
    <citation type="submission" date="2010-04" db="EMBL/GenBank/DDBJ databases">
        <authorList>
            <person name="Buell R."/>
            <person name="Hamilton J."/>
            <person name="Hostetler J."/>
        </authorList>
    </citation>
    <scope>NUCLEOTIDE SEQUENCE [LARGE SCALE GENOMIC DNA]</scope>
    <source>
        <strain evidence="2">DAOM:BR144</strain>
    </source>
</reference>
<proteinExistence type="predicted"/>